<comment type="caution">
    <text evidence="1">The sequence shown here is derived from an EMBL/GenBank/DDBJ whole genome shotgun (WGS) entry which is preliminary data.</text>
</comment>
<dbReference type="Proteomes" id="UP000094296">
    <property type="component" value="Unassembled WGS sequence"/>
</dbReference>
<proteinExistence type="predicted"/>
<dbReference type="RefSeq" id="WP_069642798.1">
    <property type="nucleotide sequence ID" value="NZ_MIJE01000011.1"/>
</dbReference>
<organism evidence="1 2">
    <name type="scientific">Desulfuribacillus alkaliarsenatis</name>
    <dbReference type="NCBI Taxonomy" id="766136"/>
    <lineage>
        <taxon>Bacteria</taxon>
        <taxon>Bacillati</taxon>
        <taxon>Bacillota</taxon>
        <taxon>Desulfuribacillia</taxon>
        <taxon>Desulfuribacillales</taxon>
        <taxon>Desulfuribacillaceae</taxon>
        <taxon>Desulfuribacillus</taxon>
    </lineage>
</organism>
<evidence type="ECO:0000313" key="1">
    <source>
        <dbReference type="EMBL" id="OEF97400.1"/>
    </source>
</evidence>
<gene>
    <name evidence="1" type="ORF">BHF68_04110</name>
</gene>
<dbReference type="OrthoDB" id="2989679at2"/>
<sequence>MGVRPGGCPCEAWADLLTINEDYRVNTEAGQAEPNAPLTFIGSTNNFLIFELPNNDTIWFCCEKITSIQEA</sequence>
<protein>
    <submittedName>
        <fullName evidence="1">Uncharacterized protein</fullName>
    </submittedName>
</protein>
<reference evidence="1 2" key="1">
    <citation type="submission" date="2016-09" db="EMBL/GenBank/DDBJ databases">
        <title>Draft genome sequence for the type strain of Desulfuribacillus alkaliarsenatis AHT28, an obligately anaerobic, sulfidogenic bacterium isolated from Russian soda lake sediments.</title>
        <authorList>
            <person name="Abin C.A."/>
            <person name="Hollibaugh J.T."/>
        </authorList>
    </citation>
    <scope>NUCLEOTIDE SEQUENCE [LARGE SCALE GENOMIC DNA]</scope>
    <source>
        <strain evidence="1 2">AHT28</strain>
    </source>
</reference>
<dbReference type="AlphaFoldDB" id="A0A1E5G356"/>
<keyword evidence="2" id="KW-1185">Reference proteome</keyword>
<dbReference type="EMBL" id="MIJE01000011">
    <property type="protein sequence ID" value="OEF97400.1"/>
    <property type="molecule type" value="Genomic_DNA"/>
</dbReference>
<accession>A0A1E5G356</accession>
<name>A0A1E5G356_9FIRM</name>
<evidence type="ECO:0000313" key="2">
    <source>
        <dbReference type="Proteomes" id="UP000094296"/>
    </source>
</evidence>